<keyword evidence="2" id="KW-0805">Transcription regulation</keyword>
<dbReference type="InterPro" id="IPR038538">
    <property type="entry name" value="MTERF_sf"/>
</dbReference>
<dbReference type="Pfam" id="PF02536">
    <property type="entry name" value="mTERF"/>
    <property type="match status" value="1"/>
</dbReference>
<keyword evidence="5" id="KW-1185">Reference proteome</keyword>
<proteinExistence type="inferred from homology"/>
<evidence type="ECO:0000256" key="3">
    <source>
        <dbReference type="ARBA" id="ARBA00022946"/>
    </source>
</evidence>
<keyword evidence="3" id="KW-0809">Transit peptide</keyword>
<evidence type="ECO:0000313" key="4">
    <source>
        <dbReference type="EMBL" id="GKU91422.1"/>
    </source>
</evidence>
<dbReference type="InterPro" id="IPR003690">
    <property type="entry name" value="MTERF"/>
</dbReference>
<name>A0AAV5HXV7_9ROSI</name>
<evidence type="ECO:0000256" key="2">
    <source>
        <dbReference type="ARBA" id="ARBA00022472"/>
    </source>
</evidence>
<evidence type="ECO:0000256" key="1">
    <source>
        <dbReference type="ARBA" id="ARBA00007692"/>
    </source>
</evidence>
<keyword evidence="2" id="KW-0804">Transcription</keyword>
<comment type="similarity">
    <text evidence="1">Belongs to the mTERF family.</text>
</comment>
<evidence type="ECO:0008006" key="6">
    <source>
        <dbReference type="Google" id="ProtNLM"/>
    </source>
</evidence>
<reference evidence="4 5" key="1">
    <citation type="journal article" date="2021" name="Commun. Biol.">
        <title>The genome of Shorea leprosula (Dipterocarpaceae) highlights the ecological relevance of drought in aseasonal tropical rainforests.</title>
        <authorList>
            <person name="Ng K.K.S."/>
            <person name="Kobayashi M.J."/>
            <person name="Fawcett J.A."/>
            <person name="Hatakeyama M."/>
            <person name="Paape T."/>
            <person name="Ng C.H."/>
            <person name="Ang C.C."/>
            <person name="Tnah L.H."/>
            <person name="Lee C.T."/>
            <person name="Nishiyama T."/>
            <person name="Sese J."/>
            <person name="O'Brien M.J."/>
            <person name="Copetti D."/>
            <person name="Mohd Noor M.I."/>
            <person name="Ong R.C."/>
            <person name="Putra M."/>
            <person name="Sireger I.Z."/>
            <person name="Indrioko S."/>
            <person name="Kosugi Y."/>
            <person name="Izuno A."/>
            <person name="Isagi Y."/>
            <person name="Lee S.L."/>
            <person name="Shimizu K.K."/>
        </authorList>
    </citation>
    <scope>NUCLEOTIDE SEQUENCE [LARGE SCALE GENOMIC DNA]</scope>
    <source>
        <strain evidence="4">214</strain>
    </source>
</reference>
<accession>A0AAV5HXV7</accession>
<gene>
    <name evidence="4" type="ORF">SLEP1_g5302</name>
</gene>
<keyword evidence="2" id="KW-0806">Transcription termination</keyword>
<dbReference type="PANTHER" id="PTHR13068">
    <property type="entry name" value="CGI-12 PROTEIN-RELATED"/>
    <property type="match status" value="1"/>
</dbReference>
<dbReference type="Gene3D" id="1.25.70.10">
    <property type="entry name" value="Transcription termination factor 3, mitochondrial"/>
    <property type="match status" value="1"/>
</dbReference>
<dbReference type="Proteomes" id="UP001054252">
    <property type="component" value="Unassembled WGS sequence"/>
</dbReference>
<evidence type="ECO:0000313" key="5">
    <source>
        <dbReference type="Proteomes" id="UP001054252"/>
    </source>
</evidence>
<sequence length="100" mass="11813">MEFYLNTMKFEREAVIATPVLMMLSLDNRIRPRYEVMNILGSKKLVKDGLKMIWVMEISEERFLKIYVTKHVDKVPGLLDMYCSIINQRKKTDRAKQLAS</sequence>
<dbReference type="GO" id="GO:0006353">
    <property type="term" value="P:DNA-templated transcription termination"/>
    <property type="evidence" value="ECO:0007669"/>
    <property type="project" value="UniProtKB-KW"/>
</dbReference>
<comment type="caution">
    <text evidence="4">The sequence shown here is derived from an EMBL/GenBank/DDBJ whole genome shotgun (WGS) entry which is preliminary data.</text>
</comment>
<organism evidence="4 5">
    <name type="scientific">Rubroshorea leprosula</name>
    <dbReference type="NCBI Taxonomy" id="152421"/>
    <lineage>
        <taxon>Eukaryota</taxon>
        <taxon>Viridiplantae</taxon>
        <taxon>Streptophyta</taxon>
        <taxon>Embryophyta</taxon>
        <taxon>Tracheophyta</taxon>
        <taxon>Spermatophyta</taxon>
        <taxon>Magnoliopsida</taxon>
        <taxon>eudicotyledons</taxon>
        <taxon>Gunneridae</taxon>
        <taxon>Pentapetalae</taxon>
        <taxon>rosids</taxon>
        <taxon>malvids</taxon>
        <taxon>Malvales</taxon>
        <taxon>Dipterocarpaceae</taxon>
        <taxon>Rubroshorea</taxon>
    </lineage>
</organism>
<protein>
    <recommendedName>
        <fullName evidence="6">LAGLIDADG homing endonuclease</fullName>
    </recommendedName>
</protein>
<dbReference type="GO" id="GO:0003676">
    <property type="term" value="F:nucleic acid binding"/>
    <property type="evidence" value="ECO:0007669"/>
    <property type="project" value="InterPro"/>
</dbReference>
<dbReference type="AlphaFoldDB" id="A0AAV5HXV7"/>
<dbReference type="PANTHER" id="PTHR13068:SF31">
    <property type="entry name" value="TRANSCRIPTION TERMINATION FACTOR MTERF2, CHLOROPLASTIC-LIKE"/>
    <property type="match status" value="1"/>
</dbReference>
<dbReference type="EMBL" id="BPVZ01000005">
    <property type="protein sequence ID" value="GKU91422.1"/>
    <property type="molecule type" value="Genomic_DNA"/>
</dbReference>